<evidence type="ECO:0000259" key="8">
    <source>
        <dbReference type="PROSITE" id="PS51703"/>
    </source>
</evidence>
<dbReference type="OMA" id="LEPEIHM"/>
<feature type="region of interest" description="Disordered" evidence="7">
    <location>
        <begin position="1"/>
        <end position="28"/>
    </location>
</feature>
<accession>A0A553NVY1</accession>
<feature type="compositionally biased region" description="Gly residues" evidence="7">
    <location>
        <begin position="1"/>
        <end position="24"/>
    </location>
</feature>
<dbReference type="FunFam" id="3.30.460.10:FF:000093">
    <property type="entry name" value="Interleukin enhancer-binding factor 2"/>
    <property type="match status" value="1"/>
</dbReference>
<feature type="domain" description="DZF" evidence="8">
    <location>
        <begin position="29"/>
        <end position="366"/>
    </location>
</feature>
<sequence>MVRGGGGGGGGSHRVMGRGGGRGGLKSRPPFIPHVPFDLVLAEPAFPPVKGNAANAEKEEILQAALLKRNQDLSPSQSEQTAITNLVAKIQGVLDNLIVSPGTFDACQIEEVRQVGPFKKGTLLTGNNVAEIVVVLKTLPTKEAVEALGNKVWETLKHKDHKEVLTMIPNDKGIDLSSPEATTRILVTTLTANFRKLDASIHMELKVVQAAHSAIRHTRWFEENAHHSSIRILIRLLHDLRRRFHGFEPLTPWMIDLLAHYAILNNPGRQALPLSLAYKRVFQLLSAGFFLPGSAGIADPCEQGALRIHTSLSLEEQDLICLTAQTLLRVLTNGGHKQVLGIEGNSSKSDDTFSVSILPRPFLHPS</sequence>
<dbReference type="Pfam" id="PF07528">
    <property type="entry name" value="DZF_N"/>
    <property type="match status" value="1"/>
</dbReference>
<evidence type="ECO:0000256" key="3">
    <source>
        <dbReference type="ARBA" id="ARBA00023125"/>
    </source>
</evidence>
<name>A0A553NVY1_TIGCA</name>
<dbReference type="InterPro" id="IPR006561">
    <property type="entry name" value="DZF_dom"/>
</dbReference>
<keyword evidence="2" id="KW-0805">Transcription regulation</keyword>
<keyword evidence="6" id="KW-0539">Nucleus</keyword>
<keyword evidence="10" id="KW-1185">Reference proteome</keyword>
<dbReference type="PROSITE" id="PS51703">
    <property type="entry name" value="DZF"/>
    <property type="match status" value="1"/>
</dbReference>
<keyword evidence="5" id="KW-0804">Transcription</keyword>
<dbReference type="GO" id="GO:0003677">
    <property type="term" value="F:DNA binding"/>
    <property type="evidence" value="ECO:0007669"/>
    <property type="project" value="UniProtKB-KW"/>
</dbReference>
<gene>
    <name evidence="9" type="ORF">TCAL_03020</name>
</gene>
<dbReference type="InterPro" id="IPR052134">
    <property type="entry name" value="ILF2"/>
</dbReference>
<dbReference type="GO" id="GO:0071013">
    <property type="term" value="C:catalytic step 2 spliceosome"/>
    <property type="evidence" value="ECO:0007669"/>
    <property type="project" value="TreeGrafter"/>
</dbReference>
<dbReference type="PROSITE" id="PS50152">
    <property type="entry name" value="25A_SYNTH_3"/>
    <property type="match status" value="1"/>
</dbReference>
<keyword evidence="4" id="KW-0010">Activator</keyword>
<reference evidence="9 10" key="1">
    <citation type="journal article" date="2018" name="Nat. Ecol. Evol.">
        <title>Genomic signatures of mitonuclear coevolution across populations of Tigriopus californicus.</title>
        <authorList>
            <person name="Barreto F.S."/>
            <person name="Watson E.T."/>
            <person name="Lima T.G."/>
            <person name="Willett C.S."/>
            <person name="Edmands S."/>
            <person name="Li W."/>
            <person name="Burton R.S."/>
        </authorList>
    </citation>
    <scope>NUCLEOTIDE SEQUENCE [LARGE SCALE GENOMIC DNA]</scope>
    <source>
        <strain evidence="9 10">San Diego</strain>
    </source>
</reference>
<evidence type="ECO:0000256" key="5">
    <source>
        <dbReference type="ARBA" id="ARBA00023163"/>
    </source>
</evidence>
<evidence type="ECO:0000313" key="10">
    <source>
        <dbReference type="Proteomes" id="UP000318571"/>
    </source>
</evidence>
<organism evidence="9 10">
    <name type="scientific">Tigriopus californicus</name>
    <name type="common">Marine copepod</name>
    <dbReference type="NCBI Taxonomy" id="6832"/>
    <lineage>
        <taxon>Eukaryota</taxon>
        <taxon>Metazoa</taxon>
        <taxon>Ecdysozoa</taxon>
        <taxon>Arthropoda</taxon>
        <taxon>Crustacea</taxon>
        <taxon>Multicrustacea</taxon>
        <taxon>Hexanauplia</taxon>
        <taxon>Copepoda</taxon>
        <taxon>Harpacticoida</taxon>
        <taxon>Harpacticidae</taxon>
        <taxon>Tigriopus</taxon>
    </lineage>
</organism>
<evidence type="ECO:0000256" key="2">
    <source>
        <dbReference type="ARBA" id="ARBA00023015"/>
    </source>
</evidence>
<dbReference type="AlphaFoldDB" id="A0A553NVY1"/>
<dbReference type="SUPFAM" id="SSF81301">
    <property type="entry name" value="Nucleotidyltransferase"/>
    <property type="match status" value="1"/>
</dbReference>
<dbReference type="EMBL" id="VCGU01000010">
    <property type="protein sequence ID" value="TRY69574.1"/>
    <property type="molecule type" value="Genomic_DNA"/>
</dbReference>
<dbReference type="SMART" id="SM00572">
    <property type="entry name" value="DZF"/>
    <property type="match status" value="1"/>
</dbReference>
<evidence type="ECO:0000256" key="4">
    <source>
        <dbReference type="ARBA" id="ARBA00023159"/>
    </source>
</evidence>
<comment type="caution">
    <text evidence="9">The sequence shown here is derived from an EMBL/GenBank/DDBJ whole genome shotgun (WGS) entry which is preliminary data.</text>
</comment>
<evidence type="ECO:0000313" key="9">
    <source>
        <dbReference type="EMBL" id="TRY69574.1"/>
    </source>
</evidence>
<dbReference type="InterPro" id="IPR049401">
    <property type="entry name" value="DZF_dom_N"/>
</dbReference>
<dbReference type="Gene3D" id="3.30.460.10">
    <property type="entry name" value="Beta Polymerase, domain 2"/>
    <property type="match status" value="1"/>
</dbReference>
<dbReference type="InterPro" id="IPR049402">
    <property type="entry name" value="DZF_dom_C"/>
</dbReference>
<dbReference type="Pfam" id="PF20965">
    <property type="entry name" value="DZF_C"/>
    <property type="match status" value="1"/>
</dbReference>
<dbReference type="Proteomes" id="UP000318571">
    <property type="component" value="Chromosome 1"/>
</dbReference>
<evidence type="ECO:0000256" key="7">
    <source>
        <dbReference type="SAM" id="MobiDB-lite"/>
    </source>
</evidence>
<dbReference type="GO" id="GO:0003725">
    <property type="term" value="F:double-stranded RNA binding"/>
    <property type="evidence" value="ECO:0007669"/>
    <property type="project" value="TreeGrafter"/>
</dbReference>
<dbReference type="PANTHER" id="PTHR46447">
    <property type="entry name" value="INTERLEUKIN ENHANCER-BINDING FACTOR"/>
    <property type="match status" value="1"/>
</dbReference>
<keyword evidence="3" id="KW-0238">DNA-binding</keyword>
<evidence type="ECO:0000256" key="6">
    <source>
        <dbReference type="ARBA" id="ARBA00023242"/>
    </source>
</evidence>
<dbReference type="InterPro" id="IPR043519">
    <property type="entry name" value="NT_sf"/>
</dbReference>
<dbReference type="STRING" id="6832.A0A553NVY1"/>
<evidence type="ECO:0000256" key="1">
    <source>
        <dbReference type="ARBA" id="ARBA00004123"/>
    </source>
</evidence>
<dbReference type="PANTHER" id="PTHR46447:SF1">
    <property type="entry name" value="INTERLEUKIN ENHANCER-BINDING FACTOR 2"/>
    <property type="match status" value="1"/>
</dbReference>
<comment type="subcellular location">
    <subcellularLocation>
        <location evidence="1">Nucleus</location>
    </subcellularLocation>
</comment>
<dbReference type="Gene3D" id="1.10.1410.40">
    <property type="match status" value="1"/>
</dbReference>
<proteinExistence type="predicted"/>
<dbReference type="GO" id="GO:0045893">
    <property type="term" value="P:positive regulation of DNA-templated transcription"/>
    <property type="evidence" value="ECO:0007669"/>
    <property type="project" value="TreeGrafter"/>
</dbReference>
<protein>
    <recommendedName>
        <fullName evidence="8">DZF domain-containing protein</fullName>
    </recommendedName>
</protein>